<dbReference type="Gene3D" id="3.30.70.1060">
    <property type="entry name" value="Dimeric alpha+beta barrel"/>
    <property type="match status" value="1"/>
</dbReference>
<comment type="similarity">
    <text evidence="1">Belongs to the YciI family.</text>
</comment>
<keyword evidence="4" id="KW-1185">Reference proteome</keyword>
<dbReference type="EMBL" id="SOCP01000005">
    <property type="protein sequence ID" value="TDV52101.1"/>
    <property type="molecule type" value="Genomic_DNA"/>
</dbReference>
<dbReference type="SUPFAM" id="SSF54909">
    <property type="entry name" value="Dimeric alpha+beta barrel"/>
    <property type="match status" value="1"/>
</dbReference>
<dbReference type="Proteomes" id="UP000294927">
    <property type="component" value="Unassembled WGS sequence"/>
</dbReference>
<sequence length="124" mass="13903">MRFLMMHRVDERTPEAWNPTQEFVEKMGGFIQGAAEKGILITAEGVHKSDKGSLVRKLRTESVTVTDGPFTEAKEVIGGFALINAKDLAEAVQFAQEYIRLFDGMEIEVEVRQVVEFDELPSQA</sequence>
<accession>A0A4V3FTP1</accession>
<comment type="caution">
    <text evidence="3">The sequence shown here is derived from an EMBL/GenBank/DDBJ whole genome shotgun (WGS) entry which is preliminary data.</text>
</comment>
<proteinExistence type="inferred from homology"/>
<gene>
    <name evidence="3" type="ORF">CLV71_105232</name>
</gene>
<organism evidence="3 4">
    <name type="scientific">Actinophytocola oryzae</name>
    <dbReference type="NCBI Taxonomy" id="502181"/>
    <lineage>
        <taxon>Bacteria</taxon>
        <taxon>Bacillati</taxon>
        <taxon>Actinomycetota</taxon>
        <taxon>Actinomycetes</taxon>
        <taxon>Pseudonocardiales</taxon>
        <taxon>Pseudonocardiaceae</taxon>
    </lineage>
</organism>
<protein>
    <recommendedName>
        <fullName evidence="2">YCII-related domain-containing protein</fullName>
    </recommendedName>
</protein>
<name>A0A4V3FTP1_9PSEU</name>
<feature type="domain" description="YCII-related" evidence="2">
    <location>
        <begin position="1"/>
        <end position="112"/>
    </location>
</feature>
<dbReference type="InterPro" id="IPR011008">
    <property type="entry name" value="Dimeric_a/b-barrel"/>
</dbReference>
<evidence type="ECO:0000313" key="3">
    <source>
        <dbReference type="EMBL" id="TDV52101.1"/>
    </source>
</evidence>
<reference evidence="3 4" key="1">
    <citation type="submission" date="2019-03" db="EMBL/GenBank/DDBJ databases">
        <title>Genomic Encyclopedia of Archaeal and Bacterial Type Strains, Phase II (KMG-II): from individual species to whole genera.</title>
        <authorList>
            <person name="Goeker M."/>
        </authorList>
    </citation>
    <scope>NUCLEOTIDE SEQUENCE [LARGE SCALE GENOMIC DNA]</scope>
    <source>
        <strain evidence="3 4">DSM 45499</strain>
    </source>
</reference>
<dbReference type="AlphaFoldDB" id="A0A4V3FTP1"/>
<dbReference type="Pfam" id="PF03795">
    <property type="entry name" value="YCII"/>
    <property type="match status" value="1"/>
</dbReference>
<dbReference type="InterPro" id="IPR005545">
    <property type="entry name" value="YCII"/>
</dbReference>
<evidence type="ECO:0000256" key="1">
    <source>
        <dbReference type="ARBA" id="ARBA00007689"/>
    </source>
</evidence>
<dbReference type="PANTHER" id="PTHR35174">
    <property type="entry name" value="BLL7171 PROTEIN-RELATED"/>
    <property type="match status" value="1"/>
</dbReference>
<evidence type="ECO:0000313" key="4">
    <source>
        <dbReference type="Proteomes" id="UP000294927"/>
    </source>
</evidence>
<dbReference type="RefSeq" id="WP_133903507.1">
    <property type="nucleotide sequence ID" value="NZ_SOCP01000005.1"/>
</dbReference>
<dbReference type="OrthoDB" id="668782at2"/>
<evidence type="ECO:0000259" key="2">
    <source>
        <dbReference type="Pfam" id="PF03795"/>
    </source>
</evidence>